<organism evidence="1 2">
    <name type="scientific">Bursaphelenchus xylophilus</name>
    <name type="common">Pinewood nematode worm</name>
    <name type="synonym">Aphelenchoides xylophilus</name>
    <dbReference type="NCBI Taxonomy" id="6326"/>
    <lineage>
        <taxon>Eukaryota</taxon>
        <taxon>Metazoa</taxon>
        <taxon>Ecdysozoa</taxon>
        <taxon>Nematoda</taxon>
        <taxon>Chromadorea</taxon>
        <taxon>Rhabditida</taxon>
        <taxon>Tylenchina</taxon>
        <taxon>Tylenchomorpha</taxon>
        <taxon>Aphelenchoidea</taxon>
        <taxon>Aphelenchoididae</taxon>
        <taxon>Bursaphelenchus</taxon>
    </lineage>
</organism>
<proteinExistence type="predicted"/>
<accession>A0A1I7ST43</accession>
<sequence length="83" mass="9520">MLNLILVNPLQHPQPKHRQRRSGPLIRRCGNVLLGHISKICENCVKGQTRSARALKRVITDKITDACCRQRCSDDELRERVCC</sequence>
<reference evidence="2" key="1">
    <citation type="submission" date="2016-11" db="UniProtKB">
        <authorList>
            <consortium name="WormBaseParasite"/>
        </authorList>
    </citation>
    <scope>IDENTIFICATION</scope>
</reference>
<dbReference type="SUPFAM" id="SSF56994">
    <property type="entry name" value="Insulin-like"/>
    <property type="match status" value="1"/>
</dbReference>
<dbReference type="AlphaFoldDB" id="A0A1I7ST43"/>
<dbReference type="WBParaSite" id="BXY_1621200.1">
    <property type="protein sequence ID" value="BXY_1621200.1"/>
    <property type="gene ID" value="BXY_1621200"/>
</dbReference>
<evidence type="ECO:0000313" key="2">
    <source>
        <dbReference type="WBParaSite" id="BXY_1621200.1"/>
    </source>
</evidence>
<dbReference type="InterPro" id="IPR036438">
    <property type="entry name" value="Insulin-like_sf"/>
</dbReference>
<dbReference type="Proteomes" id="UP000095284">
    <property type="component" value="Unplaced"/>
</dbReference>
<protein>
    <submittedName>
        <fullName evidence="2">Uncharacterized protein</fullName>
    </submittedName>
</protein>
<name>A0A1I7ST43_BURXY</name>
<evidence type="ECO:0000313" key="1">
    <source>
        <dbReference type="Proteomes" id="UP000095284"/>
    </source>
</evidence>